<feature type="transmembrane region" description="Helical" evidence="1">
    <location>
        <begin position="12"/>
        <end position="37"/>
    </location>
</feature>
<keyword evidence="1" id="KW-0812">Transmembrane</keyword>
<keyword evidence="3" id="KW-1185">Reference proteome</keyword>
<evidence type="ECO:0000313" key="2">
    <source>
        <dbReference type="EMBL" id="KAJ9592749.1"/>
    </source>
</evidence>
<reference evidence="2" key="1">
    <citation type="journal article" date="2023" name="IScience">
        <title>Live-bearing cockroach genome reveals convergent evolutionary mechanisms linked to viviparity in insects and beyond.</title>
        <authorList>
            <person name="Fouks B."/>
            <person name="Harrison M.C."/>
            <person name="Mikhailova A.A."/>
            <person name="Marchal E."/>
            <person name="English S."/>
            <person name="Carruthers M."/>
            <person name="Jennings E.C."/>
            <person name="Chiamaka E.L."/>
            <person name="Frigard R.A."/>
            <person name="Pippel M."/>
            <person name="Attardo G.M."/>
            <person name="Benoit J.B."/>
            <person name="Bornberg-Bauer E."/>
            <person name="Tobe S.S."/>
        </authorList>
    </citation>
    <scope>NUCLEOTIDE SEQUENCE</scope>
    <source>
        <strain evidence="2">Stay&amp;Tobe</strain>
    </source>
</reference>
<evidence type="ECO:0000256" key="1">
    <source>
        <dbReference type="SAM" id="Phobius"/>
    </source>
</evidence>
<feature type="non-terminal residue" evidence="2">
    <location>
        <position position="99"/>
    </location>
</feature>
<dbReference type="Proteomes" id="UP001233999">
    <property type="component" value="Unassembled WGS sequence"/>
</dbReference>
<feature type="transmembrane region" description="Helical" evidence="1">
    <location>
        <begin position="57"/>
        <end position="79"/>
    </location>
</feature>
<dbReference type="EMBL" id="JASPKZ010003809">
    <property type="protein sequence ID" value="KAJ9592749.1"/>
    <property type="molecule type" value="Genomic_DNA"/>
</dbReference>
<dbReference type="AlphaFoldDB" id="A0AAD8A5A8"/>
<keyword evidence="1" id="KW-1133">Transmembrane helix</keyword>
<organism evidence="2 3">
    <name type="scientific">Diploptera punctata</name>
    <name type="common">Pacific beetle cockroach</name>
    <dbReference type="NCBI Taxonomy" id="6984"/>
    <lineage>
        <taxon>Eukaryota</taxon>
        <taxon>Metazoa</taxon>
        <taxon>Ecdysozoa</taxon>
        <taxon>Arthropoda</taxon>
        <taxon>Hexapoda</taxon>
        <taxon>Insecta</taxon>
        <taxon>Pterygota</taxon>
        <taxon>Neoptera</taxon>
        <taxon>Polyneoptera</taxon>
        <taxon>Dictyoptera</taxon>
        <taxon>Blattodea</taxon>
        <taxon>Blaberoidea</taxon>
        <taxon>Blaberidae</taxon>
        <taxon>Diplopterinae</taxon>
        <taxon>Diploptera</taxon>
    </lineage>
</organism>
<comment type="caution">
    <text evidence="2">The sequence shown here is derived from an EMBL/GenBank/DDBJ whole genome shotgun (WGS) entry which is preliminary data.</text>
</comment>
<gene>
    <name evidence="2" type="ORF">L9F63_015587</name>
</gene>
<evidence type="ECO:0000313" key="3">
    <source>
        <dbReference type="Proteomes" id="UP001233999"/>
    </source>
</evidence>
<name>A0AAD8A5A8_DIPPU</name>
<protein>
    <submittedName>
        <fullName evidence="2">Uncharacterized protein</fullName>
    </submittedName>
</protein>
<keyword evidence="1" id="KW-0472">Membrane</keyword>
<accession>A0AAD8A5A8</accession>
<reference evidence="2" key="2">
    <citation type="submission" date="2023-05" db="EMBL/GenBank/DDBJ databases">
        <authorList>
            <person name="Fouks B."/>
        </authorList>
    </citation>
    <scope>NUCLEOTIDE SEQUENCE</scope>
    <source>
        <strain evidence="2">Stay&amp;Tobe</strain>
        <tissue evidence="2">Testes</tissue>
    </source>
</reference>
<sequence length="99" mass="10892">MDSKSTRSSTIIIIAVPTGIKIFIWARSVFAVNYILLTSALNLSKDFPNISFTRSSTIIIIAVPTGIKIFMSSIFGVWARSVFAVNYILLTSALNLSKF</sequence>
<proteinExistence type="predicted"/>